<keyword evidence="1" id="KW-1133">Transmembrane helix</keyword>
<feature type="transmembrane region" description="Helical" evidence="1">
    <location>
        <begin position="50"/>
        <end position="73"/>
    </location>
</feature>
<comment type="caution">
    <text evidence="2">The sequence shown here is derived from an EMBL/GenBank/DDBJ whole genome shotgun (WGS) entry which is preliminary data.</text>
</comment>
<keyword evidence="3" id="KW-1185">Reference proteome</keyword>
<dbReference type="RefSeq" id="WP_086783049.1">
    <property type="nucleotide sequence ID" value="NZ_JAGIOO010000001.1"/>
</dbReference>
<evidence type="ECO:0000313" key="3">
    <source>
        <dbReference type="Proteomes" id="UP001519363"/>
    </source>
</evidence>
<evidence type="ECO:0000256" key="1">
    <source>
        <dbReference type="SAM" id="Phobius"/>
    </source>
</evidence>
<name>A0ABS5AIK8_9PSEU</name>
<accession>A0ABS5AIK8</accession>
<feature type="transmembrane region" description="Helical" evidence="1">
    <location>
        <begin position="23"/>
        <end position="44"/>
    </location>
</feature>
<keyword evidence="1" id="KW-0812">Transmembrane</keyword>
<organism evidence="2 3">
    <name type="scientific">Crossiella equi</name>
    <dbReference type="NCBI Taxonomy" id="130796"/>
    <lineage>
        <taxon>Bacteria</taxon>
        <taxon>Bacillati</taxon>
        <taxon>Actinomycetota</taxon>
        <taxon>Actinomycetes</taxon>
        <taxon>Pseudonocardiales</taxon>
        <taxon>Pseudonocardiaceae</taxon>
        <taxon>Crossiella</taxon>
    </lineage>
</organism>
<feature type="transmembrane region" description="Helical" evidence="1">
    <location>
        <begin position="85"/>
        <end position="107"/>
    </location>
</feature>
<sequence>MRGRGDAPDHAGNHPQRSGHVRAANYTVVFGVLGLVGLVVATVYHSRNPTIAMILIPTCLVFTAGGVLGVLALRQPERRRFGRLVIAASMTTLAAPVVFALLQWLLWTE</sequence>
<reference evidence="2 3" key="1">
    <citation type="submission" date="2021-03" db="EMBL/GenBank/DDBJ databases">
        <title>Sequencing the genomes of 1000 actinobacteria strains.</title>
        <authorList>
            <person name="Klenk H.-P."/>
        </authorList>
    </citation>
    <scope>NUCLEOTIDE SEQUENCE [LARGE SCALE GENOMIC DNA]</scope>
    <source>
        <strain evidence="2 3">DSM 44580</strain>
    </source>
</reference>
<proteinExistence type="predicted"/>
<evidence type="ECO:0000313" key="2">
    <source>
        <dbReference type="EMBL" id="MBP2476049.1"/>
    </source>
</evidence>
<dbReference type="Proteomes" id="UP001519363">
    <property type="component" value="Unassembled WGS sequence"/>
</dbReference>
<dbReference type="EMBL" id="JAGIOO010000001">
    <property type="protein sequence ID" value="MBP2476049.1"/>
    <property type="molecule type" value="Genomic_DNA"/>
</dbReference>
<protein>
    <submittedName>
        <fullName evidence="2">Uncharacterized protein</fullName>
    </submittedName>
</protein>
<keyword evidence="1" id="KW-0472">Membrane</keyword>
<gene>
    <name evidence="2" type="ORF">JOF53_004921</name>
</gene>